<evidence type="ECO:0000313" key="2">
    <source>
        <dbReference type="EMBL" id="PJA50997.1"/>
    </source>
</evidence>
<organism evidence="2 3">
    <name type="scientific">Candidatus Shapirobacteria bacterium CG_4_9_14_3_um_filter_36_12</name>
    <dbReference type="NCBI Taxonomy" id="1974877"/>
    <lineage>
        <taxon>Bacteria</taxon>
        <taxon>Candidatus Shapironibacteriota</taxon>
    </lineage>
</organism>
<proteinExistence type="predicted"/>
<dbReference type="Proteomes" id="UP000230518">
    <property type="component" value="Unassembled WGS sequence"/>
</dbReference>
<feature type="transmembrane region" description="Helical" evidence="1">
    <location>
        <begin position="63"/>
        <end position="82"/>
    </location>
</feature>
<comment type="caution">
    <text evidence="2">The sequence shown here is derived from an EMBL/GenBank/DDBJ whole genome shotgun (WGS) entry which is preliminary data.</text>
</comment>
<evidence type="ECO:0000313" key="3">
    <source>
        <dbReference type="Proteomes" id="UP000230518"/>
    </source>
</evidence>
<gene>
    <name evidence="2" type="ORF">CO168_02175</name>
</gene>
<keyword evidence="1" id="KW-1133">Transmembrane helix</keyword>
<protein>
    <submittedName>
        <fullName evidence="2">Uncharacterized protein</fullName>
    </submittedName>
</protein>
<sequence>MNDNSRSSLHEYIKLQVNRGQSLIAVKNTLLGNGWQEHIIDEAIINLSHRENNNLAKNKLPKMLIILVVILLFSGSGFALHVSRKEKLDLSNNNLSNVKSQKKVNTNNMLNSRINSNWKTYENEKYKYSIQYPPDWEYEDVYDSMIRFRKVGEKGETITLNNQNNQKIEAPASYDLVINAYDNAGPNSIEKYIQSMTNDPMVPGMTSKTSTIMVDKKQATKVVTYLDKASFTTTVLLLSGNTMYNFLTMNNDPGNFGIVASDAATIQANKDNSNFKNAQIVDQMISSLRLIVQE</sequence>
<evidence type="ECO:0000256" key="1">
    <source>
        <dbReference type="SAM" id="Phobius"/>
    </source>
</evidence>
<name>A0A2M7XN44_9BACT</name>
<keyword evidence="1" id="KW-0812">Transmembrane</keyword>
<reference evidence="3" key="1">
    <citation type="submission" date="2017-09" db="EMBL/GenBank/DDBJ databases">
        <title>Depth-based differentiation of microbial function through sediment-hosted aquifers and enrichment of novel symbionts in the deep terrestrial subsurface.</title>
        <authorList>
            <person name="Probst A.J."/>
            <person name="Ladd B."/>
            <person name="Jarett J.K."/>
            <person name="Geller-Mcgrath D.E."/>
            <person name="Sieber C.M.K."/>
            <person name="Emerson J.B."/>
            <person name="Anantharaman K."/>
            <person name="Thomas B.C."/>
            <person name="Malmstrom R."/>
            <person name="Stieglmeier M."/>
            <person name="Klingl A."/>
            <person name="Woyke T."/>
            <person name="Ryan C.M."/>
            <person name="Banfield J.F."/>
        </authorList>
    </citation>
    <scope>NUCLEOTIDE SEQUENCE [LARGE SCALE GENOMIC DNA]</scope>
</reference>
<dbReference type="EMBL" id="PFWO01000040">
    <property type="protein sequence ID" value="PJA50997.1"/>
    <property type="molecule type" value="Genomic_DNA"/>
</dbReference>
<dbReference type="AlphaFoldDB" id="A0A2M7XN44"/>
<keyword evidence="1" id="KW-0472">Membrane</keyword>
<accession>A0A2M7XN44</accession>